<dbReference type="PROSITE" id="PS50002">
    <property type="entry name" value="SH3"/>
    <property type="match status" value="1"/>
</dbReference>
<dbReference type="GO" id="GO:0005085">
    <property type="term" value="F:guanyl-nucleotide exchange factor activity"/>
    <property type="evidence" value="ECO:0007669"/>
    <property type="project" value="InterPro"/>
</dbReference>
<dbReference type="CDD" id="cd11872">
    <property type="entry name" value="SH3_DOCK_AB"/>
    <property type="match status" value="1"/>
</dbReference>
<evidence type="ECO:0000256" key="3">
    <source>
        <dbReference type="ARBA" id="ARBA00022490"/>
    </source>
</evidence>
<dbReference type="InterPro" id="IPR001452">
    <property type="entry name" value="SH3_domain"/>
</dbReference>
<sequence length="1003" mass="112731">MAPWSPTKEKCGVAVWNFPRTKEHHLPLQIGEMVHILQASEGWYCGYSLRNRAARGIFPASLIRLKGTVVEQRGVEESVVPSEMPMVQEITTTLREWATIWKQLYVVRDGGRGVGGDLGAVWGTPGDPVVLPQAGQTERYGQVKRMMQELMEQRSQLLSGTLPKDQLLRLRKEVTGKMDYGNKILGLDLVVRDEDENILDPDRTSVISLFQAHRRAAQTLTQRIQEETSSQQRAAGHGTHGAASPSHNLYLCVRNFVCHIGEEAQLFMALYDPGEQRIISENYVIRWASTGVPQDIELLNNLRVVFTDLGSTDLKRERLFLVCQIIRVGRMDLRDSHSRKLSTGLRRPFGISVMDITDITKGTCDSDEDKQHFIPVHLVAADGDFLHNMIRKAVEGKDINHKGQGLWVSLKMLWGDLGQVRKDYPHLVDRSTAVARKLGYPEVIMPGDVRNDIYLTLVQGEFDKGNKKTPKNVEVTVCVCDEAGNVVQNVIHAGAGYSPTSHYRSVVYYQQRHQRWMETLKIAVPIEDVHRTHLRFTFRHRSSSDSKDRSERIFSMAFVRLMRPDGTTLRDGEHDLVLYKGDSKKLEDASTYLSLPSERNLSESKLLSGSSFRVSGAMASLAVSSRDSFQISTLVCSTKLTQNVNLLGLLKWRSKPSLLCGNLQKLMNVDGGEVIKVQPGFAPPPLSLIPMPRSWVLACAGVSPGALPALMSPQFLQDTLDALFSIMMEHSETDVYDTLVFDALVFIVRLVADRKFQHFNTVLEAYIRQHFSATLAYKKLLSVLTQYVEQAGRGEPCESLPGTFKALEYIFKFIVRSRHLFAQLYEGKEVAEFQRSLQRFFLALNQLMESPLEGPTLLSQGAALKYLPSILEDVFGIFDSSTLGAVLRDFVANLLPQRLLKQKLQSLTGIASSRAFQCHECRELVLQAALPILQELIQAGEEEDACIELLSSILEVLYQAQKSAEKLRARHKDRGDVELVTTVPGRRTEIPNPIFMQEHIALL</sequence>
<dbReference type="InterPro" id="IPR036028">
    <property type="entry name" value="SH3-like_dom_sf"/>
</dbReference>
<keyword evidence="10" id="KW-1185">Reference proteome</keyword>
<evidence type="ECO:0008006" key="11">
    <source>
        <dbReference type="Google" id="ProtNLM"/>
    </source>
</evidence>
<dbReference type="Pfam" id="PF14429">
    <property type="entry name" value="DOCK-C2"/>
    <property type="match status" value="1"/>
</dbReference>
<dbReference type="Gene3D" id="1.20.1270.350">
    <property type="entry name" value="Dedicator of cytokinesis N-terminal subdomain"/>
    <property type="match status" value="1"/>
</dbReference>
<reference evidence="9 10" key="1">
    <citation type="journal article" date="2018" name="Proc. R. Soc. B">
        <title>A non-coding region near Follistatin controls head colour polymorphism in the Gouldian finch.</title>
        <authorList>
            <person name="Toomey M.B."/>
            <person name="Marques C.I."/>
            <person name="Andrade P."/>
            <person name="Araujo P.M."/>
            <person name="Sabatino S."/>
            <person name="Gazda M.A."/>
            <person name="Afonso S."/>
            <person name="Lopes R.J."/>
            <person name="Corbo J.C."/>
            <person name="Carneiro M."/>
        </authorList>
    </citation>
    <scope>NUCLEOTIDE SEQUENCE [LARGE SCALE GENOMIC DNA]</scope>
    <source>
        <strain evidence="9">Red01</strain>
        <tissue evidence="9">Muscle</tissue>
    </source>
</reference>
<evidence type="ECO:0000256" key="6">
    <source>
        <dbReference type="SAM" id="MobiDB-lite"/>
    </source>
</evidence>
<dbReference type="STRING" id="44316.ENSEGOP00005001973"/>
<keyword evidence="3" id="KW-0963">Cytoplasm</keyword>
<dbReference type="InterPro" id="IPR042455">
    <property type="entry name" value="DOCK_N_sub1"/>
</dbReference>
<dbReference type="SUPFAM" id="SSF50044">
    <property type="entry name" value="SH3-domain"/>
    <property type="match status" value="1"/>
</dbReference>
<evidence type="ECO:0000313" key="9">
    <source>
        <dbReference type="EMBL" id="RLW09213.1"/>
    </source>
</evidence>
<organism evidence="9 10">
    <name type="scientific">Chloebia gouldiae</name>
    <name type="common">Gouldian finch</name>
    <name type="synonym">Erythrura gouldiae</name>
    <dbReference type="NCBI Taxonomy" id="44316"/>
    <lineage>
        <taxon>Eukaryota</taxon>
        <taxon>Metazoa</taxon>
        <taxon>Chordata</taxon>
        <taxon>Craniata</taxon>
        <taxon>Vertebrata</taxon>
        <taxon>Euteleostomi</taxon>
        <taxon>Archelosauria</taxon>
        <taxon>Archosauria</taxon>
        <taxon>Dinosauria</taxon>
        <taxon>Saurischia</taxon>
        <taxon>Theropoda</taxon>
        <taxon>Coelurosauria</taxon>
        <taxon>Aves</taxon>
        <taxon>Neognathae</taxon>
        <taxon>Neoaves</taxon>
        <taxon>Telluraves</taxon>
        <taxon>Australaves</taxon>
        <taxon>Passeriformes</taxon>
        <taxon>Passeroidea</taxon>
        <taxon>Passeridae</taxon>
        <taxon>Chloebia</taxon>
    </lineage>
</organism>
<dbReference type="GO" id="GO:0005886">
    <property type="term" value="C:plasma membrane"/>
    <property type="evidence" value="ECO:0007669"/>
    <property type="project" value="TreeGrafter"/>
</dbReference>
<dbReference type="GO" id="GO:0031267">
    <property type="term" value="F:small GTPase binding"/>
    <property type="evidence" value="ECO:0007669"/>
    <property type="project" value="TreeGrafter"/>
</dbReference>
<dbReference type="InterPro" id="IPR032376">
    <property type="entry name" value="DOCK_N"/>
</dbReference>
<dbReference type="InterPro" id="IPR035892">
    <property type="entry name" value="C2_domain_sf"/>
</dbReference>
<dbReference type="PANTHER" id="PTHR45653">
    <property type="entry name" value="DEDICATOR OF CYTOKINESIS"/>
    <property type="match status" value="1"/>
</dbReference>
<proteinExistence type="inferred from homology"/>
<dbReference type="GO" id="GO:0005737">
    <property type="term" value="C:cytoplasm"/>
    <property type="evidence" value="ECO:0007669"/>
    <property type="project" value="UniProtKB-SubCell"/>
</dbReference>
<evidence type="ECO:0000259" key="7">
    <source>
        <dbReference type="PROSITE" id="PS50002"/>
    </source>
</evidence>
<dbReference type="GO" id="GO:0016477">
    <property type="term" value="P:cell migration"/>
    <property type="evidence" value="ECO:0007669"/>
    <property type="project" value="TreeGrafter"/>
</dbReference>
<dbReference type="InterPro" id="IPR056372">
    <property type="entry name" value="TPR_DOCK"/>
</dbReference>
<dbReference type="EMBL" id="QUSF01000005">
    <property type="protein sequence ID" value="RLW09213.1"/>
    <property type="molecule type" value="Genomic_DNA"/>
</dbReference>
<dbReference type="OrthoDB" id="18896at2759"/>
<evidence type="ECO:0000313" key="10">
    <source>
        <dbReference type="Proteomes" id="UP000276834"/>
    </source>
</evidence>
<keyword evidence="2 4" id="KW-0728">SH3 domain</keyword>
<dbReference type="SMART" id="SM00326">
    <property type="entry name" value="SH3"/>
    <property type="match status" value="1"/>
</dbReference>
<dbReference type="PROSITE" id="PS51650">
    <property type="entry name" value="C2_DOCK"/>
    <property type="match status" value="1"/>
</dbReference>
<feature type="region of interest" description="Disordered" evidence="6">
    <location>
        <begin position="222"/>
        <end position="244"/>
    </location>
</feature>
<dbReference type="GO" id="GO:0007520">
    <property type="term" value="P:myoblast fusion"/>
    <property type="evidence" value="ECO:0007669"/>
    <property type="project" value="TreeGrafter"/>
</dbReference>
<dbReference type="Gene3D" id="2.60.40.150">
    <property type="entry name" value="C2 domain"/>
    <property type="match status" value="1"/>
</dbReference>
<dbReference type="InterPro" id="IPR026791">
    <property type="entry name" value="DOCK"/>
</dbReference>
<feature type="domain" description="SH3" evidence="7">
    <location>
        <begin position="7"/>
        <end position="68"/>
    </location>
</feature>
<dbReference type="InterPro" id="IPR027007">
    <property type="entry name" value="C2_DOCK-type_domain"/>
</dbReference>
<comment type="caution">
    <text evidence="9">The sequence shown here is derived from an EMBL/GenBank/DDBJ whole genome shotgun (WGS) entry which is preliminary data.</text>
</comment>
<evidence type="ECO:0000256" key="2">
    <source>
        <dbReference type="ARBA" id="ARBA00022443"/>
    </source>
</evidence>
<dbReference type="AlphaFoldDB" id="A0A3L8SXI8"/>
<evidence type="ECO:0000259" key="8">
    <source>
        <dbReference type="PROSITE" id="PS51650"/>
    </source>
</evidence>
<protein>
    <recommendedName>
        <fullName evidence="11">SH3 domain-containing protein</fullName>
    </recommendedName>
</protein>
<dbReference type="Proteomes" id="UP000276834">
    <property type="component" value="Unassembled WGS sequence"/>
</dbReference>
<dbReference type="Pfam" id="PF16172">
    <property type="entry name" value="DOCK_N"/>
    <property type="match status" value="2"/>
</dbReference>
<dbReference type="GO" id="GO:0007264">
    <property type="term" value="P:small GTPase-mediated signal transduction"/>
    <property type="evidence" value="ECO:0007669"/>
    <property type="project" value="InterPro"/>
</dbReference>
<evidence type="ECO:0000256" key="1">
    <source>
        <dbReference type="ARBA" id="ARBA00004496"/>
    </source>
</evidence>
<evidence type="ECO:0000256" key="4">
    <source>
        <dbReference type="PROSITE-ProRule" id="PRU00192"/>
    </source>
</evidence>
<dbReference type="Pfam" id="PF23554">
    <property type="entry name" value="TPR_DOCK"/>
    <property type="match status" value="1"/>
</dbReference>
<comment type="similarity">
    <text evidence="5">Belongs to the DOCK family.</text>
</comment>
<dbReference type="Gene3D" id="2.30.30.40">
    <property type="entry name" value="SH3 Domains"/>
    <property type="match status" value="1"/>
</dbReference>
<accession>A0A3L8SXI8</accession>
<dbReference type="FunFam" id="2.60.40.150:FF:000044">
    <property type="entry name" value="dedicator of cytokinesis protein 1"/>
    <property type="match status" value="1"/>
</dbReference>
<feature type="compositionally biased region" description="Polar residues" evidence="6">
    <location>
        <begin position="222"/>
        <end position="233"/>
    </location>
</feature>
<evidence type="ECO:0000256" key="5">
    <source>
        <dbReference type="PROSITE-ProRule" id="PRU00983"/>
    </source>
</evidence>
<dbReference type="PANTHER" id="PTHR45653:SF6">
    <property type="entry name" value="DEDICATOR OF CYTOKINESIS PROTEIN 2"/>
    <property type="match status" value="1"/>
</dbReference>
<feature type="domain" description="C2 DOCK-type" evidence="8">
    <location>
        <begin position="450"/>
        <end position="636"/>
    </location>
</feature>
<gene>
    <name evidence="9" type="ORF">DV515_00003081</name>
</gene>
<comment type="subcellular location">
    <subcellularLocation>
        <location evidence="1">Cytoplasm</location>
    </subcellularLocation>
</comment>
<name>A0A3L8SXI8_CHLGU</name>